<name>A0ABP9XG34_9DEIO</name>
<evidence type="ECO:0000313" key="2">
    <source>
        <dbReference type="Proteomes" id="UP001404956"/>
    </source>
</evidence>
<protein>
    <submittedName>
        <fullName evidence="1">Uncharacterized protein</fullName>
    </submittedName>
</protein>
<dbReference type="Proteomes" id="UP001404956">
    <property type="component" value="Unassembled WGS sequence"/>
</dbReference>
<proteinExistence type="predicted"/>
<accession>A0ABP9XG34</accession>
<reference evidence="1 2" key="1">
    <citation type="submission" date="2024-02" db="EMBL/GenBank/DDBJ databases">
        <title>Deinococcus aluminii NBRC 112889.</title>
        <authorList>
            <person name="Ichikawa N."/>
            <person name="Katano-Makiyama Y."/>
            <person name="Hidaka K."/>
        </authorList>
    </citation>
    <scope>NUCLEOTIDE SEQUENCE [LARGE SCALE GENOMIC DNA]</scope>
    <source>
        <strain evidence="1 2">NBRC 112889</strain>
    </source>
</reference>
<keyword evidence="2" id="KW-1185">Reference proteome</keyword>
<gene>
    <name evidence="1" type="ORF">Dalu01_02717</name>
</gene>
<dbReference type="EMBL" id="BAABRV010000006">
    <property type="protein sequence ID" value="GAA5534309.1"/>
    <property type="molecule type" value="Genomic_DNA"/>
</dbReference>
<sequence>MSLVKKAHPFKNVQDVDVPGGEQLKQAFEALAPHVPAGGPEVQADQDPPR</sequence>
<organism evidence="1 2">
    <name type="scientific">Deinococcus aluminii</name>
    <dbReference type="NCBI Taxonomy" id="1656885"/>
    <lineage>
        <taxon>Bacteria</taxon>
        <taxon>Thermotogati</taxon>
        <taxon>Deinococcota</taxon>
        <taxon>Deinococci</taxon>
        <taxon>Deinococcales</taxon>
        <taxon>Deinococcaceae</taxon>
        <taxon>Deinococcus</taxon>
    </lineage>
</organism>
<comment type="caution">
    <text evidence="1">The sequence shown here is derived from an EMBL/GenBank/DDBJ whole genome shotgun (WGS) entry which is preliminary data.</text>
</comment>
<evidence type="ECO:0000313" key="1">
    <source>
        <dbReference type="EMBL" id="GAA5534309.1"/>
    </source>
</evidence>